<name>A0A8S5RMH7_9VIRU</name>
<evidence type="ECO:0000313" key="1">
    <source>
        <dbReference type="EMBL" id="DAE32321.1"/>
    </source>
</evidence>
<organism evidence="1">
    <name type="scientific">virus sp. ctviY17</name>
    <dbReference type="NCBI Taxonomy" id="2825828"/>
    <lineage>
        <taxon>Viruses</taxon>
    </lineage>
</organism>
<reference evidence="1" key="1">
    <citation type="journal article" date="2021" name="Proc. Natl. Acad. Sci. U.S.A.">
        <title>A Catalog of Tens of Thousands of Viruses from Human Metagenomes Reveals Hidden Associations with Chronic Diseases.</title>
        <authorList>
            <person name="Tisza M.J."/>
            <person name="Buck C.B."/>
        </authorList>
    </citation>
    <scope>NUCLEOTIDE SEQUENCE</scope>
    <source>
        <strain evidence="1">CtviY17</strain>
    </source>
</reference>
<protein>
    <submittedName>
        <fullName evidence="1">Uncharacterized protein</fullName>
    </submittedName>
</protein>
<dbReference type="EMBL" id="BK059120">
    <property type="protein sequence ID" value="DAE32321.1"/>
    <property type="molecule type" value="Genomic_DNA"/>
</dbReference>
<proteinExistence type="predicted"/>
<sequence>MHPNRFFDECAIRTGIDTVEIFDEELRSKLRDTHPKNFIKTRIELPVYQIKLAYFTAKGNYKNAYRYAVFNSKDDNEYSDFWLDMFVRDYNNENPDHPMKDCKILDMQYIGDAVLPIG</sequence>
<accession>A0A8S5RMH7</accession>